<dbReference type="InterPro" id="IPR010994">
    <property type="entry name" value="RuvA_2-like"/>
</dbReference>
<organism evidence="9 10">
    <name type="scientific">Segatella bryantii</name>
    <name type="common">Prevotella bryantii</name>
    <dbReference type="NCBI Taxonomy" id="77095"/>
    <lineage>
        <taxon>Bacteria</taxon>
        <taxon>Pseudomonadati</taxon>
        <taxon>Bacteroidota</taxon>
        <taxon>Bacteroidia</taxon>
        <taxon>Bacteroidales</taxon>
        <taxon>Prevotellaceae</taxon>
        <taxon>Segatella</taxon>
    </lineage>
</organism>
<dbReference type="NCBIfam" id="TIGR00194">
    <property type="entry name" value="uvrC"/>
    <property type="match status" value="1"/>
</dbReference>
<dbReference type="Proteomes" id="UP000216189">
    <property type="component" value="Unassembled WGS sequence"/>
</dbReference>
<gene>
    <name evidence="6" type="primary">uvrC</name>
    <name evidence="9" type="ORF">CIK91_04955</name>
</gene>
<dbReference type="InterPro" id="IPR004791">
    <property type="entry name" value="UvrC"/>
</dbReference>
<comment type="caution">
    <text evidence="9">The sequence shown here is derived from an EMBL/GenBank/DDBJ whole genome shotgun (WGS) entry which is preliminary data.</text>
</comment>
<evidence type="ECO:0000259" key="8">
    <source>
        <dbReference type="PROSITE" id="PS50165"/>
    </source>
</evidence>
<dbReference type="InterPro" id="IPR000305">
    <property type="entry name" value="GIY-YIG_endonuc"/>
</dbReference>
<dbReference type="SMART" id="SM00465">
    <property type="entry name" value="GIYc"/>
    <property type="match status" value="1"/>
</dbReference>
<proteinExistence type="inferred from homology"/>
<dbReference type="Pfam" id="PF08459">
    <property type="entry name" value="UvrC_RNaseH_dom"/>
    <property type="match status" value="1"/>
</dbReference>
<evidence type="ECO:0000256" key="3">
    <source>
        <dbReference type="ARBA" id="ARBA00022769"/>
    </source>
</evidence>
<dbReference type="InterPro" id="IPR038476">
    <property type="entry name" value="UvrC_RNase_H_dom_sf"/>
</dbReference>
<dbReference type="EMBL" id="NPJF01000026">
    <property type="protein sequence ID" value="OYP55696.1"/>
    <property type="molecule type" value="Genomic_DNA"/>
</dbReference>
<evidence type="ECO:0000256" key="4">
    <source>
        <dbReference type="ARBA" id="ARBA00022881"/>
    </source>
</evidence>
<dbReference type="InterPro" id="IPR050066">
    <property type="entry name" value="UvrABC_protein_C"/>
</dbReference>
<evidence type="ECO:0000259" key="7">
    <source>
        <dbReference type="PROSITE" id="PS50164"/>
    </source>
</evidence>
<accession>A0ABX4EKM3</accession>
<dbReference type="Pfam" id="PF01541">
    <property type="entry name" value="GIY-YIG"/>
    <property type="match status" value="1"/>
</dbReference>
<dbReference type="SUPFAM" id="SSF47781">
    <property type="entry name" value="RuvA domain 2-like"/>
    <property type="match status" value="1"/>
</dbReference>
<dbReference type="Pfam" id="PF22920">
    <property type="entry name" value="UvrC_RNaseH"/>
    <property type="match status" value="1"/>
</dbReference>
<evidence type="ECO:0000256" key="2">
    <source>
        <dbReference type="ARBA" id="ARBA00022763"/>
    </source>
</evidence>
<reference evidence="9 10" key="1">
    <citation type="submission" date="2017-08" db="EMBL/GenBank/DDBJ databases">
        <title>Comparative genomics of non-oral Prevotella species.</title>
        <authorList>
            <person name="Accetto T."/>
            <person name="Nograsek B."/>
            <person name="Avgustin G."/>
        </authorList>
    </citation>
    <scope>NUCLEOTIDE SEQUENCE [LARGE SCALE GENOMIC DNA]</scope>
    <source>
        <strain evidence="9 10">TC1-1</strain>
    </source>
</reference>
<feature type="domain" description="UvrC family homology region profile" evidence="8">
    <location>
        <begin position="249"/>
        <end position="486"/>
    </location>
</feature>
<evidence type="ECO:0000256" key="6">
    <source>
        <dbReference type="HAMAP-Rule" id="MF_00203"/>
    </source>
</evidence>
<keyword evidence="1 6" id="KW-0963">Cytoplasm</keyword>
<dbReference type="PROSITE" id="PS50165">
    <property type="entry name" value="UVRC"/>
    <property type="match status" value="1"/>
</dbReference>
<keyword evidence="5 6" id="KW-0234">DNA repair</keyword>
<sequence>MTKEENEKRVTYLKNIVLNMPEKPGSYQFYDSEGTIIYVGKAKKLKSRVSTYFHKEVDRFKTKVLVSKIHNISYTVVNTEEDALLLENSLIKKYNPKYNVLLKDGKTYPSICVTNEYFPRIFKTRTINKKIGTYYGPYPHITSMYAILDIIKKVYKPRTCRFPITREGVLQGKYKPCLEYHIHNCGAPCINKQSYEDYQENIRQAREILKGNTRKVEEFLYHLMQKNAELLKFEVAEKYKKKYLLLNDFVAKSEVVSHTIDDVDVFTITDDDNHKNAYINYIHVKNGTINQSFTFEYKRKLDETDEELLITAIPDIRQRFHSQAKEIIVPFEMEWKIKNAEFFVPQRGDKHHLLELSEMNGKQYKFDRLKQAEKLNPEQKQTRLMTQLKKALKLDKLPYHIECFDNSNISGSDAVAGCIVYKGMKPSRKDYRKYNIKTVVGPDDYASMQEVVRRRYTRMVEEKTPLPDLIITDGGKGQMDVVRQVIEGELHLNIPIAGLAKNDRHRTNELLYGWPPQVIGIKTDSELFRVLTQIQDEVHRYAITFHRDKRSKHALHSELDDIKGFGPKSKELILKKLKTVKSIKEADIQKLTSILGPSKAEILYHHFHE</sequence>
<keyword evidence="10" id="KW-1185">Reference proteome</keyword>
<dbReference type="CDD" id="cd10434">
    <property type="entry name" value="GIY-YIG_UvrC_Cho"/>
    <property type="match status" value="1"/>
</dbReference>
<evidence type="ECO:0000256" key="1">
    <source>
        <dbReference type="ARBA" id="ARBA00022490"/>
    </source>
</evidence>
<dbReference type="Gene3D" id="3.40.1440.10">
    <property type="entry name" value="GIY-YIG endonuclease"/>
    <property type="match status" value="1"/>
</dbReference>
<name>A0ABX4EKM3_SEGBR</name>
<keyword evidence="6" id="KW-0742">SOS response</keyword>
<dbReference type="Gene3D" id="1.10.150.20">
    <property type="entry name" value="5' to 3' exonuclease, C-terminal subdomain"/>
    <property type="match status" value="1"/>
</dbReference>
<keyword evidence="2 6" id="KW-0227">DNA damage</keyword>
<comment type="subcellular location">
    <subcellularLocation>
        <location evidence="6">Cytoplasm</location>
    </subcellularLocation>
</comment>
<dbReference type="PANTHER" id="PTHR30562">
    <property type="entry name" value="UVRC/OXIDOREDUCTASE"/>
    <property type="match status" value="1"/>
</dbReference>
<evidence type="ECO:0000313" key="9">
    <source>
        <dbReference type="EMBL" id="OYP55696.1"/>
    </source>
</evidence>
<dbReference type="PROSITE" id="PS50164">
    <property type="entry name" value="GIY_YIG"/>
    <property type="match status" value="1"/>
</dbReference>
<dbReference type="Gene3D" id="3.30.420.340">
    <property type="entry name" value="UvrC, RNAse H endonuclease domain"/>
    <property type="match status" value="1"/>
</dbReference>
<comment type="similarity">
    <text evidence="6">Belongs to the UvrC family.</text>
</comment>
<dbReference type="InterPro" id="IPR035901">
    <property type="entry name" value="GIY-YIG_endonuc_sf"/>
</dbReference>
<keyword evidence="4 6" id="KW-0267">Excision nuclease</keyword>
<evidence type="ECO:0000256" key="5">
    <source>
        <dbReference type="ARBA" id="ARBA00023204"/>
    </source>
</evidence>
<comment type="function">
    <text evidence="6">The UvrABC repair system catalyzes the recognition and processing of DNA lesions. UvrC both incises the 5' and 3' sides of the lesion. The N-terminal half is responsible for the 3' incision and the C-terminal half is responsible for the 5' incision.</text>
</comment>
<evidence type="ECO:0000313" key="10">
    <source>
        <dbReference type="Proteomes" id="UP000216189"/>
    </source>
</evidence>
<dbReference type="HAMAP" id="MF_00203">
    <property type="entry name" value="UvrC"/>
    <property type="match status" value="1"/>
</dbReference>
<protein>
    <recommendedName>
        <fullName evidence="6">UvrABC system protein C</fullName>
        <shortName evidence="6">Protein UvrC</shortName>
    </recommendedName>
    <alternativeName>
        <fullName evidence="6">Excinuclease ABC subunit C</fullName>
    </alternativeName>
</protein>
<dbReference type="PANTHER" id="PTHR30562:SF1">
    <property type="entry name" value="UVRABC SYSTEM PROTEIN C"/>
    <property type="match status" value="1"/>
</dbReference>
<dbReference type="InterPro" id="IPR047296">
    <property type="entry name" value="GIY-YIG_UvrC_Cho"/>
</dbReference>
<keyword evidence="3 6" id="KW-0228">DNA excision</keyword>
<feature type="domain" description="GIY-YIG" evidence="7">
    <location>
        <begin position="22"/>
        <end position="100"/>
    </location>
</feature>
<dbReference type="InterPro" id="IPR001162">
    <property type="entry name" value="UvrC_RNase_H_dom"/>
</dbReference>
<dbReference type="RefSeq" id="WP_094448279.1">
    <property type="nucleotide sequence ID" value="NZ_CP091801.1"/>
</dbReference>
<dbReference type="SUPFAM" id="SSF82771">
    <property type="entry name" value="GIY-YIG endonuclease"/>
    <property type="match status" value="1"/>
</dbReference>
<comment type="subunit">
    <text evidence="6">Interacts with UvrB in an incision complex.</text>
</comment>